<reference evidence="1 2" key="1">
    <citation type="submission" date="2019-07" db="EMBL/GenBank/DDBJ databases">
        <title>Whole genome shotgun sequence of Aneurinibacillus danicus NBRC 102444.</title>
        <authorList>
            <person name="Hosoyama A."/>
            <person name="Uohara A."/>
            <person name="Ohji S."/>
            <person name="Ichikawa N."/>
        </authorList>
    </citation>
    <scope>NUCLEOTIDE SEQUENCE [LARGE SCALE GENOMIC DNA]</scope>
    <source>
        <strain evidence="1 2">NBRC 102444</strain>
    </source>
</reference>
<comment type="caution">
    <text evidence="1">The sequence shown here is derived from an EMBL/GenBank/DDBJ whole genome shotgun (WGS) entry which is preliminary data.</text>
</comment>
<dbReference type="RefSeq" id="WP_170230145.1">
    <property type="nucleotide sequence ID" value="NZ_BJXX01000043.1"/>
</dbReference>
<sequence>MDILNEMFQTSNNDLFSLGLDPFEFMIYVFLLQIFQRGEGKFVPSIRKIAATCNMNKNTVERKIKSLEEKNLIKIHKYQNKNRYEILPLEKMAPAKPRGYRVAR</sequence>
<dbReference type="AlphaFoldDB" id="A0A511V655"/>
<organism evidence="1 2">
    <name type="scientific">Aneurinibacillus danicus</name>
    <dbReference type="NCBI Taxonomy" id="267746"/>
    <lineage>
        <taxon>Bacteria</taxon>
        <taxon>Bacillati</taxon>
        <taxon>Bacillota</taxon>
        <taxon>Bacilli</taxon>
        <taxon>Bacillales</taxon>
        <taxon>Paenibacillaceae</taxon>
        <taxon>Aneurinibacillus group</taxon>
        <taxon>Aneurinibacillus</taxon>
    </lineage>
</organism>
<keyword evidence="2" id="KW-1185">Reference proteome</keyword>
<gene>
    <name evidence="1" type="ORF">ADA01nite_08580</name>
</gene>
<protein>
    <recommendedName>
        <fullName evidence="3">Helix-turn-helix domain-containing protein</fullName>
    </recommendedName>
</protein>
<dbReference type="Gene3D" id="1.10.10.10">
    <property type="entry name" value="Winged helix-like DNA-binding domain superfamily/Winged helix DNA-binding domain"/>
    <property type="match status" value="1"/>
</dbReference>
<dbReference type="Pfam" id="PF13730">
    <property type="entry name" value="HTH_36"/>
    <property type="match status" value="1"/>
</dbReference>
<evidence type="ECO:0008006" key="3">
    <source>
        <dbReference type="Google" id="ProtNLM"/>
    </source>
</evidence>
<proteinExistence type="predicted"/>
<dbReference type="InterPro" id="IPR036390">
    <property type="entry name" value="WH_DNA-bd_sf"/>
</dbReference>
<dbReference type="InterPro" id="IPR036388">
    <property type="entry name" value="WH-like_DNA-bd_sf"/>
</dbReference>
<name>A0A511V655_9BACL</name>
<accession>A0A511V655</accession>
<evidence type="ECO:0000313" key="2">
    <source>
        <dbReference type="Proteomes" id="UP000321157"/>
    </source>
</evidence>
<dbReference type="SUPFAM" id="SSF46785">
    <property type="entry name" value="Winged helix' DNA-binding domain"/>
    <property type="match status" value="1"/>
</dbReference>
<dbReference type="Proteomes" id="UP000321157">
    <property type="component" value="Unassembled WGS sequence"/>
</dbReference>
<evidence type="ECO:0000313" key="1">
    <source>
        <dbReference type="EMBL" id="GEN33398.1"/>
    </source>
</evidence>
<dbReference type="EMBL" id="BJXX01000043">
    <property type="protein sequence ID" value="GEN33398.1"/>
    <property type="molecule type" value="Genomic_DNA"/>
</dbReference>